<dbReference type="GO" id="GO:0004714">
    <property type="term" value="F:transmembrane receptor protein tyrosine kinase activity"/>
    <property type="evidence" value="ECO:0007669"/>
    <property type="project" value="TreeGrafter"/>
</dbReference>
<dbReference type="GO" id="GO:0043235">
    <property type="term" value="C:receptor complex"/>
    <property type="evidence" value="ECO:0007669"/>
    <property type="project" value="TreeGrafter"/>
</dbReference>
<dbReference type="PANTHER" id="PTHR24416">
    <property type="entry name" value="TYROSINE-PROTEIN KINASE RECEPTOR"/>
    <property type="match status" value="1"/>
</dbReference>
<gene>
    <name evidence="2" type="ORF">BIW11_12930</name>
</gene>
<sequence>MAVDISRGLSYLASLNYVHGDLACRNCLVHETLTIKLADFGFCKNLVDQDYYRMVRSGPMPVRWMSPELLSTGIYHIQSDIWGFGVVLYEIITFGAYPYSDLDDHKVQDYIRSGGFPTLPQKVSSKLEALLLRIWTLNKDDRPTAFDL</sequence>
<feature type="domain" description="Protein kinase" evidence="1">
    <location>
        <begin position="1"/>
        <end position="148"/>
    </location>
</feature>
<dbReference type="InterPro" id="IPR050122">
    <property type="entry name" value="RTK"/>
</dbReference>
<dbReference type="InterPro" id="IPR008266">
    <property type="entry name" value="Tyr_kinase_AS"/>
</dbReference>
<comment type="caution">
    <text evidence="2">The sequence shown here is derived from an EMBL/GenBank/DDBJ whole genome shotgun (WGS) entry which is preliminary data.</text>
</comment>
<dbReference type="GO" id="GO:0005524">
    <property type="term" value="F:ATP binding"/>
    <property type="evidence" value="ECO:0007669"/>
    <property type="project" value="InterPro"/>
</dbReference>
<dbReference type="GO" id="GO:0005886">
    <property type="term" value="C:plasma membrane"/>
    <property type="evidence" value="ECO:0007669"/>
    <property type="project" value="TreeGrafter"/>
</dbReference>
<dbReference type="OrthoDB" id="3256376at2759"/>
<dbReference type="Proteomes" id="UP000192247">
    <property type="component" value="Unassembled WGS sequence"/>
</dbReference>
<dbReference type="PROSITE" id="PS50011">
    <property type="entry name" value="PROTEIN_KINASE_DOM"/>
    <property type="match status" value="1"/>
</dbReference>
<keyword evidence="3" id="KW-1185">Reference proteome</keyword>
<reference evidence="2 3" key="1">
    <citation type="journal article" date="2017" name="Gigascience">
        <title>Draft genome of the honey bee ectoparasitic mite, Tropilaelaps mercedesae, is shaped by the parasitic life history.</title>
        <authorList>
            <person name="Dong X."/>
            <person name="Armstrong S.D."/>
            <person name="Xia D."/>
            <person name="Makepeace B.L."/>
            <person name="Darby A.C."/>
            <person name="Kadowaki T."/>
        </authorList>
    </citation>
    <scope>NUCLEOTIDE SEQUENCE [LARGE SCALE GENOMIC DNA]</scope>
    <source>
        <strain evidence="2">Wuxi-XJTLU</strain>
    </source>
</reference>
<dbReference type="InterPro" id="IPR001245">
    <property type="entry name" value="Ser-Thr/Tyr_kinase_cat_dom"/>
</dbReference>
<accession>A0A1V9X4T1</accession>
<dbReference type="AlphaFoldDB" id="A0A1V9X4T1"/>
<dbReference type="EMBL" id="MNPL01024848">
    <property type="protein sequence ID" value="OQR68408.1"/>
    <property type="molecule type" value="Genomic_DNA"/>
</dbReference>
<protein>
    <recommendedName>
        <fullName evidence="1">Protein kinase domain-containing protein</fullName>
    </recommendedName>
</protein>
<feature type="non-terminal residue" evidence="2">
    <location>
        <position position="148"/>
    </location>
</feature>
<dbReference type="SUPFAM" id="SSF56112">
    <property type="entry name" value="Protein kinase-like (PK-like)"/>
    <property type="match status" value="1"/>
</dbReference>
<dbReference type="PANTHER" id="PTHR24416:SF489">
    <property type="entry name" value="PROTEIN KINASE DOMAIN-CONTAINING PROTEIN"/>
    <property type="match status" value="1"/>
</dbReference>
<dbReference type="InParanoid" id="A0A1V9X4T1"/>
<dbReference type="PRINTS" id="PR00109">
    <property type="entry name" value="TYRKINASE"/>
</dbReference>
<dbReference type="GO" id="GO:0007169">
    <property type="term" value="P:cell surface receptor protein tyrosine kinase signaling pathway"/>
    <property type="evidence" value="ECO:0007669"/>
    <property type="project" value="TreeGrafter"/>
</dbReference>
<dbReference type="Pfam" id="PF07714">
    <property type="entry name" value="PK_Tyr_Ser-Thr"/>
    <property type="match status" value="1"/>
</dbReference>
<dbReference type="PROSITE" id="PS00109">
    <property type="entry name" value="PROTEIN_KINASE_TYR"/>
    <property type="match status" value="1"/>
</dbReference>
<dbReference type="STRING" id="418985.A0A1V9X4T1"/>
<dbReference type="Gene3D" id="1.10.510.10">
    <property type="entry name" value="Transferase(Phosphotransferase) domain 1"/>
    <property type="match status" value="1"/>
</dbReference>
<evidence type="ECO:0000313" key="3">
    <source>
        <dbReference type="Proteomes" id="UP000192247"/>
    </source>
</evidence>
<dbReference type="InterPro" id="IPR000719">
    <property type="entry name" value="Prot_kinase_dom"/>
</dbReference>
<evidence type="ECO:0000313" key="2">
    <source>
        <dbReference type="EMBL" id="OQR68408.1"/>
    </source>
</evidence>
<organism evidence="2 3">
    <name type="scientific">Tropilaelaps mercedesae</name>
    <dbReference type="NCBI Taxonomy" id="418985"/>
    <lineage>
        <taxon>Eukaryota</taxon>
        <taxon>Metazoa</taxon>
        <taxon>Ecdysozoa</taxon>
        <taxon>Arthropoda</taxon>
        <taxon>Chelicerata</taxon>
        <taxon>Arachnida</taxon>
        <taxon>Acari</taxon>
        <taxon>Parasitiformes</taxon>
        <taxon>Mesostigmata</taxon>
        <taxon>Gamasina</taxon>
        <taxon>Dermanyssoidea</taxon>
        <taxon>Laelapidae</taxon>
        <taxon>Tropilaelaps</taxon>
    </lineage>
</organism>
<name>A0A1V9X4T1_9ACAR</name>
<proteinExistence type="predicted"/>
<dbReference type="InterPro" id="IPR011009">
    <property type="entry name" value="Kinase-like_dom_sf"/>
</dbReference>
<evidence type="ECO:0000259" key="1">
    <source>
        <dbReference type="PROSITE" id="PS50011"/>
    </source>
</evidence>